<evidence type="ECO:0000313" key="1">
    <source>
        <dbReference type="EMBL" id="ARD66678.1"/>
    </source>
</evidence>
<evidence type="ECO:0000313" key="2">
    <source>
        <dbReference type="Proteomes" id="UP000192391"/>
    </source>
</evidence>
<gene>
    <name evidence="1" type="ORF">B2M23_14580</name>
</gene>
<name>A0AAC9QVZ8_EUBLI</name>
<dbReference type="EMBL" id="CP019962">
    <property type="protein sequence ID" value="ARD66678.1"/>
    <property type="molecule type" value="Genomic_DNA"/>
</dbReference>
<dbReference type="AlphaFoldDB" id="A0AAC9QVZ8"/>
<organism evidence="1 2">
    <name type="scientific">Eubacterium limosum</name>
    <dbReference type="NCBI Taxonomy" id="1736"/>
    <lineage>
        <taxon>Bacteria</taxon>
        <taxon>Bacillati</taxon>
        <taxon>Bacillota</taxon>
        <taxon>Clostridia</taxon>
        <taxon>Eubacteriales</taxon>
        <taxon>Eubacteriaceae</taxon>
        <taxon>Eubacterium</taxon>
    </lineage>
</organism>
<accession>A0AAC9QVZ8</accession>
<protein>
    <submittedName>
        <fullName evidence="1">Uncharacterized protein</fullName>
    </submittedName>
</protein>
<dbReference type="Proteomes" id="UP000192391">
    <property type="component" value="Chromosome"/>
</dbReference>
<dbReference type="KEGG" id="elim:B2M23_14580"/>
<reference evidence="2" key="1">
    <citation type="journal article" date="2017" name="Sci. Rep.">
        <title>Determination of the Genome and Primary Transcriptome of Syngas Fermenting Eubacterium limosum ATCC 8486.</title>
        <authorList>
            <person name="Song Y."/>
            <person name="Shin J."/>
            <person name="Jeong Y."/>
            <person name="Jin S."/>
            <person name="Lee J.K."/>
            <person name="Kim D.R."/>
            <person name="Kim S.C."/>
            <person name="Cho S."/>
            <person name="Cho B.K."/>
        </authorList>
    </citation>
    <scope>NUCLEOTIDE SEQUENCE [LARGE SCALE GENOMIC DNA]</scope>
    <source>
        <strain evidence="2">ATCC 8486</strain>
    </source>
</reference>
<proteinExistence type="predicted"/>
<sequence length="61" mass="6739">MKPTHLRTSRPYHITAYCRFAATLCAPDPEAVEDAFNDQVQAAEDALPGLIVDHLKVEEDG</sequence>
<dbReference type="RefSeq" id="WP_038354205.1">
    <property type="nucleotide sequence ID" value="NZ_CP019962.1"/>
</dbReference>